<name>X1TPB2_9ZZZZ</name>
<dbReference type="SUPFAM" id="SSF52833">
    <property type="entry name" value="Thioredoxin-like"/>
    <property type="match status" value="1"/>
</dbReference>
<dbReference type="AlphaFoldDB" id="X1TPB2"/>
<sequence>AEGLQRALGVKIGETTPDLKFTLEAVRCLGCCGLAPVITVEDDLYGKMNQVRIPEVMEKYKE</sequence>
<dbReference type="Gene3D" id="3.40.30.10">
    <property type="entry name" value="Glutaredoxin"/>
    <property type="match status" value="1"/>
</dbReference>
<reference evidence="1" key="1">
    <citation type="journal article" date="2014" name="Front. Microbiol.">
        <title>High frequency of phylogenetically diverse reductive dehalogenase-homologous genes in deep subseafloor sedimentary metagenomes.</title>
        <authorList>
            <person name="Kawai M."/>
            <person name="Futagami T."/>
            <person name="Toyoda A."/>
            <person name="Takaki Y."/>
            <person name="Nishi S."/>
            <person name="Hori S."/>
            <person name="Arai W."/>
            <person name="Tsubouchi T."/>
            <person name="Morono Y."/>
            <person name="Uchiyama I."/>
            <person name="Ito T."/>
            <person name="Fujiyama A."/>
            <person name="Inagaki F."/>
            <person name="Takami H."/>
        </authorList>
    </citation>
    <scope>NUCLEOTIDE SEQUENCE</scope>
    <source>
        <strain evidence="1">Expedition CK06-06</strain>
    </source>
</reference>
<dbReference type="PROSITE" id="PS01099">
    <property type="entry name" value="COMPLEX1_24K"/>
    <property type="match status" value="1"/>
</dbReference>
<proteinExistence type="predicted"/>
<dbReference type="PANTHER" id="PTHR43342">
    <property type="entry name" value="NADH-QUINONE OXIDOREDUCTASE, E SUBUNIT"/>
    <property type="match status" value="1"/>
</dbReference>
<dbReference type="InterPro" id="IPR036249">
    <property type="entry name" value="Thioredoxin-like_sf"/>
</dbReference>
<gene>
    <name evidence="1" type="ORF">S12H4_21253</name>
</gene>
<dbReference type="InterPro" id="IPR002023">
    <property type="entry name" value="NuoE-like"/>
</dbReference>
<dbReference type="Pfam" id="PF01257">
    <property type="entry name" value="2Fe-2S_thioredx"/>
    <property type="match status" value="1"/>
</dbReference>
<accession>X1TPB2</accession>
<organism evidence="1">
    <name type="scientific">marine sediment metagenome</name>
    <dbReference type="NCBI Taxonomy" id="412755"/>
    <lineage>
        <taxon>unclassified sequences</taxon>
        <taxon>metagenomes</taxon>
        <taxon>ecological metagenomes</taxon>
    </lineage>
</organism>
<feature type="non-terminal residue" evidence="1">
    <location>
        <position position="1"/>
    </location>
</feature>
<evidence type="ECO:0000313" key="1">
    <source>
        <dbReference type="EMBL" id="GAI81879.1"/>
    </source>
</evidence>
<dbReference type="PANTHER" id="PTHR43342:SF1">
    <property type="entry name" value="BIFURCATING [FEFE] HYDROGENASE GAMMA SUBUNIT"/>
    <property type="match status" value="1"/>
</dbReference>
<evidence type="ECO:0008006" key="2">
    <source>
        <dbReference type="Google" id="ProtNLM"/>
    </source>
</evidence>
<dbReference type="EMBL" id="BARW01010903">
    <property type="protein sequence ID" value="GAI81879.1"/>
    <property type="molecule type" value="Genomic_DNA"/>
</dbReference>
<dbReference type="GO" id="GO:0016491">
    <property type="term" value="F:oxidoreductase activity"/>
    <property type="evidence" value="ECO:0007669"/>
    <property type="project" value="InterPro"/>
</dbReference>
<dbReference type="CDD" id="cd03064">
    <property type="entry name" value="TRX_Fd_NuoE"/>
    <property type="match status" value="1"/>
</dbReference>
<dbReference type="InterPro" id="IPR028431">
    <property type="entry name" value="NADP_DH_HndA-like"/>
</dbReference>
<dbReference type="InterPro" id="IPR042128">
    <property type="entry name" value="NuoE_dom"/>
</dbReference>
<protein>
    <recommendedName>
        <fullName evidence="2">NAD(P)H-dependent oxidoreductase subunit E</fullName>
    </recommendedName>
</protein>
<comment type="caution">
    <text evidence="1">The sequence shown here is derived from an EMBL/GenBank/DDBJ whole genome shotgun (WGS) entry which is preliminary data.</text>
</comment>